<comment type="caution">
    <text evidence="5">The sequence shown here is derived from an EMBL/GenBank/DDBJ whole genome shotgun (WGS) entry which is preliminary data.</text>
</comment>
<dbReference type="Gene3D" id="3.40.640.10">
    <property type="entry name" value="Type I PLP-dependent aspartate aminotransferase-like (Major domain)"/>
    <property type="match status" value="1"/>
</dbReference>
<keyword evidence="3 5" id="KW-0808">Transferase</keyword>
<dbReference type="InterPro" id="IPR004839">
    <property type="entry name" value="Aminotransferase_I/II_large"/>
</dbReference>
<dbReference type="Pfam" id="PF00155">
    <property type="entry name" value="Aminotran_1_2"/>
    <property type="match status" value="1"/>
</dbReference>
<name>A0ABV3TC06_9GAMM</name>
<evidence type="ECO:0000259" key="4">
    <source>
        <dbReference type="Pfam" id="PF00155"/>
    </source>
</evidence>
<dbReference type="InterPro" id="IPR050881">
    <property type="entry name" value="LL-DAP_aminotransferase"/>
</dbReference>
<dbReference type="CDD" id="cd00609">
    <property type="entry name" value="AAT_like"/>
    <property type="match status" value="1"/>
</dbReference>
<feature type="domain" description="Aminotransferase class I/classII large" evidence="4">
    <location>
        <begin position="40"/>
        <end position="400"/>
    </location>
</feature>
<proteinExistence type="predicted"/>
<dbReference type="EMBL" id="JBAKFM010000002">
    <property type="protein sequence ID" value="MEX0469166.1"/>
    <property type="molecule type" value="Genomic_DNA"/>
</dbReference>
<comment type="cofactor">
    <cofactor evidence="1">
        <name>pyridoxal 5'-phosphate</name>
        <dbReference type="ChEBI" id="CHEBI:597326"/>
    </cofactor>
</comment>
<dbReference type="RefSeq" id="WP_367958600.1">
    <property type="nucleotide sequence ID" value="NZ_JBAKFK010000002.1"/>
</dbReference>
<evidence type="ECO:0000256" key="1">
    <source>
        <dbReference type="ARBA" id="ARBA00001933"/>
    </source>
</evidence>
<reference evidence="5 6" key="1">
    <citation type="submission" date="2024-02" db="EMBL/GenBank/DDBJ databases">
        <title>New especies of Spiribacter isolated from saline water.</title>
        <authorList>
            <person name="Leon M.J."/>
            <person name="De La Haba R."/>
            <person name="Sanchez-Porro C."/>
            <person name="Ventosa A."/>
        </authorList>
    </citation>
    <scope>NUCLEOTIDE SEQUENCE [LARGE SCALE GENOMIC DNA]</scope>
    <source>
        <strain evidence="6">ag22IC6-390</strain>
    </source>
</reference>
<evidence type="ECO:0000313" key="6">
    <source>
        <dbReference type="Proteomes" id="UP001556709"/>
    </source>
</evidence>
<dbReference type="Proteomes" id="UP001556709">
    <property type="component" value="Unassembled WGS sequence"/>
</dbReference>
<sequence>MVSERPHPSTGRLDRLQPYPFQRLRSLLADATPPVGRGAIPLSIGEPRHPAPAMVGEALRVSLDESLGRYPATTGTAALRETIAAWLQWRFSLPSGRPDPAHEVLPAAGTREALFAVTQAFVEPGNRPAVFMPNPFYQIYEGAALLAGGEPVLLDTRAENDFEPDLGAITDAQWARCGLIYLCSPGNPNGRVLSHAFWERLFAIQQRHGFVIAADECYSELYREDAEPPLGLLAACQAAGRTAFEDCLVFHSLSKRSNVPGLRSGFIAGDARLIERFSRYRTYQGCALPEHVQSASIAAWGDEHHVRDNRRAYDRKFALARRILQPVAGYHDPQAGFYIWLPVPGGDDEGFCRGLYQASGVTVLPGRYLSRPSREGDPGAGYVRLALVAEEAICEDALERIGNFIQTYA</sequence>
<dbReference type="PANTHER" id="PTHR42832:SF3">
    <property type="entry name" value="L-GLUTAMINE--4-(METHYLSULFANYL)-2-OXOBUTANOATE AMINOTRANSFERASE"/>
    <property type="match status" value="1"/>
</dbReference>
<evidence type="ECO:0000256" key="2">
    <source>
        <dbReference type="ARBA" id="ARBA00022576"/>
    </source>
</evidence>
<dbReference type="InterPro" id="IPR015422">
    <property type="entry name" value="PyrdxlP-dep_Trfase_small"/>
</dbReference>
<dbReference type="Gene3D" id="3.90.1150.10">
    <property type="entry name" value="Aspartate Aminotransferase, domain 1"/>
    <property type="match status" value="1"/>
</dbReference>
<dbReference type="GO" id="GO:0009016">
    <property type="term" value="F:succinyldiaminopimelate transaminase activity"/>
    <property type="evidence" value="ECO:0007669"/>
    <property type="project" value="UniProtKB-EC"/>
</dbReference>
<dbReference type="PANTHER" id="PTHR42832">
    <property type="entry name" value="AMINO ACID AMINOTRANSFERASE"/>
    <property type="match status" value="1"/>
</dbReference>
<keyword evidence="6" id="KW-1185">Reference proteome</keyword>
<dbReference type="InterPro" id="IPR019878">
    <property type="entry name" value="DapC_beta/gammaproteobac"/>
</dbReference>
<dbReference type="EC" id="2.6.1.17" evidence="5"/>
<organism evidence="5 6">
    <name type="scientific">Spiribacter pallidus</name>
    <dbReference type="NCBI Taxonomy" id="1987936"/>
    <lineage>
        <taxon>Bacteria</taxon>
        <taxon>Pseudomonadati</taxon>
        <taxon>Pseudomonadota</taxon>
        <taxon>Gammaproteobacteria</taxon>
        <taxon>Chromatiales</taxon>
        <taxon>Ectothiorhodospiraceae</taxon>
        <taxon>Spiribacter</taxon>
    </lineage>
</organism>
<accession>A0ABV3TC06</accession>
<evidence type="ECO:0000313" key="5">
    <source>
        <dbReference type="EMBL" id="MEX0469166.1"/>
    </source>
</evidence>
<dbReference type="InterPro" id="IPR015421">
    <property type="entry name" value="PyrdxlP-dep_Trfase_major"/>
</dbReference>
<keyword evidence="2 5" id="KW-0032">Aminotransferase</keyword>
<dbReference type="SUPFAM" id="SSF53383">
    <property type="entry name" value="PLP-dependent transferases"/>
    <property type="match status" value="1"/>
</dbReference>
<dbReference type="InterPro" id="IPR015424">
    <property type="entry name" value="PyrdxlP-dep_Trfase"/>
</dbReference>
<protein>
    <submittedName>
        <fullName evidence="5">Succinyldiaminopimelate transaminase</fullName>
        <ecNumber evidence="5">2.6.1.17</ecNumber>
    </submittedName>
</protein>
<dbReference type="NCBIfam" id="TIGR03538">
    <property type="entry name" value="DapC_gpp"/>
    <property type="match status" value="1"/>
</dbReference>
<gene>
    <name evidence="5" type="primary">dapC</name>
    <name evidence="5" type="ORF">V6X73_05445</name>
</gene>
<evidence type="ECO:0000256" key="3">
    <source>
        <dbReference type="ARBA" id="ARBA00022679"/>
    </source>
</evidence>